<dbReference type="Gene3D" id="2.130.10.10">
    <property type="entry name" value="YVTN repeat-like/Quinoprotein amine dehydrogenase"/>
    <property type="match status" value="1"/>
</dbReference>
<reference evidence="1" key="1">
    <citation type="submission" date="2023-11" db="EMBL/GenBank/DDBJ databases">
        <authorList>
            <person name="De Vega J J."/>
            <person name="De Vega J J."/>
        </authorList>
    </citation>
    <scope>NUCLEOTIDE SEQUENCE</scope>
</reference>
<organism evidence="1 2">
    <name type="scientific">Mycena citricolor</name>
    <dbReference type="NCBI Taxonomy" id="2018698"/>
    <lineage>
        <taxon>Eukaryota</taxon>
        <taxon>Fungi</taxon>
        <taxon>Dikarya</taxon>
        <taxon>Basidiomycota</taxon>
        <taxon>Agaricomycotina</taxon>
        <taxon>Agaricomycetes</taxon>
        <taxon>Agaricomycetidae</taxon>
        <taxon>Agaricales</taxon>
        <taxon>Marasmiineae</taxon>
        <taxon>Mycenaceae</taxon>
        <taxon>Mycena</taxon>
    </lineage>
</organism>
<evidence type="ECO:0000313" key="2">
    <source>
        <dbReference type="Proteomes" id="UP001295794"/>
    </source>
</evidence>
<evidence type="ECO:0000313" key="1">
    <source>
        <dbReference type="EMBL" id="CAK5282736.1"/>
    </source>
</evidence>
<dbReference type="InterPro" id="IPR015943">
    <property type="entry name" value="WD40/YVTN_repeat-like_dom_sf"/>
</dbReference>
<comment type="caution">
    <text evidence="1">The sequence shown here is derived from an EMBL/GenBank/DDBJ whole genome shotgun (WGS) entry which is preliminary data.</text>
</comment>
<keyword evidence="2" id="KW-1185">Reference proteome</keyword>
<dbReference type="SUPFAM" id="SSF50978">
    <property type="entry name" value="WD40 repeat-like"/>
    <property type="match status" value="1"/>
</dbReference>
<dbReference type="AlphaFoldDB" id="A0AAD2HWS8"/>
<sequence>MAFEASDSITLGAQHHDGHVRLSSPVPAVQSYGAIYTLKAREDGRFLASGGGIGLKVWDLQEEREIDVVVVTSDVRGAITKLQWIKREDDMGEALVYGTQSGYITLQGKSSVRVHEIWNRQMAGSSEVTGLAFDPATNRLAACHHGGIVQMFMLGAKMAEKEMFSLQIPCCVPGALGFGAMHNNERELLVSGLYCGVIDHGVVYVYTRRDGSLTKLVIEENEHRVLGCPTIFAAKSSEPIGAVLSDVTLRKRDDLAHPVDLGKVMANPPANWLLRLGGVRLVWSGGDVSQPRVDATKDASGNQLIDLLRGTPAAAVTLVAG</sequence>
<dbReference type="InterPro" id="IPR036322">
    <property type="entry name" value="WD40_repeat_dom_sf"/>
</dbReference>
<protein>
    <submittedName>
        <fullName evidence="1">Uncharacterized protein</fullName>
    </submittedName>
</protein>
<dbReference type="EMBL" id="CAVNYO010000460">
    <property type="protein sequence ID" value="CAK5282736.1"/>
    <property type="molecule type" value="Genomic_DNA"/>
</dbReference>
<dbReference type="Proteomes" id="UP001295794">
    <property type="component" value="Unassembled WGS sequence"/>
</dbReference>
<accession>A0AAD2HWS8</accession>
<proteinExistence type="predicted"/>
<gene>
    <name evidence="1" type="ORF">MYCIT1_LOCUS34730</name>
</gene>
<name>A0AAD2HWS8_9AGAR</name>